<organism evidence="13 14">
    <name type="scientific">Sphingobium boeckii</name>
    <dbReference type="NCBI Taxonomy" id="1082345"/>
    <lineage>
        <taxon>Bacteria</taxon>
        <taxon>Pseudomonadati</taxon>
        <taxon>Pseudomonadota</taxon>
        <taxon>Alphaproteobacteria</taxon>
        <taxon>Sphingomonadales</taxon>
        <taxon>Sphingomonadaceae</taxon>
        <taxon>Sphingobium</taxon>
    </lineage>
</organism>
<keyword evidence="7 10" id="KW-0472">Membrane</keyword>
<evidence type="ECO:0000256" key="6">
    <source>
        <dbReference type="ARBA" id="ARBA00022989"/>
    </source>
</evidence>
<keyword evidence="6 10" id="KW-1133">Transmembrane helix</keyword>
<feature type="transmembrane region" description="Helical" evidence="10">
    <location>
        <begin position="6"/>
        <end position="25"/>
    </location>
</feature>
<evidence type="ECO:0000256" key="10">
    <source>
        <dbReference type="SAM" id="Phobius"/>
    </source>
</evidence>
<accession>A0A7W9AGL1</accession>
<feature type="transmembrane region" description="Helical" evidence="10">
    <location>
        <begin position="224"/>
        <end position="245"/>
    </location>
</feature>
<evidence type="ECO:0000256" key="8">
    <source>
        <dbReference type="RuleBase" id="RU003793"/>
    </source>
</evidence>
<dbReference type="PRINTS" id="PR00864">
    <property type="entry name" value="PREPILNPTASE"/>
</dbReference>
<keyword evidence="9" id="KW-0645">Protease</keyword>
<dbReference type="GO" id="GO:0008168">
    <property type="term" value="F:methyltransferase activity"/>
    <property type="evidence" value="ECO:0007669"/>
    <property type="project" value="UniProtKB-KW"/>
</dbReference>
<evidence type="ECO:0000259" key="11">
    <source>
        <dbReference type="Pfam" id="PF01478"/>
    </source>
</evidence>
<comment type="catalytic activity">
    <reaction evidence="9">
        <text>Typically cleaves a -Gly-|-Phe- bond to release an N-terminal, basic peptide of 5-8 residues from type IV prepilin, and then N-methylates the new N-terminal amino group, the methyl donor being S-adenosyl-L-methionine.</text>
        <dbReference type="EC" id="3.4.23.43"/>
    </reaction>
</comment>
<protein>
    <recommendedName>
        <fullName evidence="9">Prepilin leader peptidase/N-methyltransferase</fullName>
        <ecNumber evidence="9">2.1.1.-</ecNumber>
        <ecNumber evidence="9">3.4.23.43</ecNumber>
    </recommendedName>
</protein>
<dbReference type="AlphaFoldDB" id="A0A7W9AGL1"/>
<feature type="transmembrane region" description="Helical" evidence="10">
    <location>
        <begin position="100"/>
        <end position="122"/>
    </location>
</feature>
<evidence type="ECO:0000256" key="3">
    <source>
        <dbReference type="ARBA" id="ARBA00022475"/>
    </source>
</evidence>
<dbReference type="EC" id="3.4.23.43" evidence="9"/>
<reference evidence="13 14" key="1">
    <citation type="submission" date="2020-08" db="EMBL/GenBank/DDBJ databases">
        <title>Genomic Encyclopedia of Type Strains, Phase IV (KMG-IV): sequencing the most valuable type-strain genomes for metagenomic binning, comparative biology and taxonomic classification.</title>
        <authorList>
            <person name="Goeker M."/>
        </authorList>
    </citation>
    <scope>NUCLEOTIDE SEQUENCE [LARGE SCALE GENOMIC DNA]</scope>
    <source>
        <strain evidence="13 14">DSM 25079</strain>
    </source>
</reference>
<evidence type="ECO:0000256" key="2">
    <source>
        <dbReference type="ARBA" id="ARBA00005801"/>
    </source>
</evidence>
<dbReference type="GO" id="GO:0005886">
    <property type="term" value="C:plasma membrane"/>
    <property type="evidence" value="ECO:0007669"/>
    <property type="project" value="UniProtKB-SubCell"/>
</dbReference>
<feature type="transmembrane region" description="Helical" evidence="10">
    <location>
        <begin position="150"/>
        <end position="167"/>
    </location>
</feature>
<feature type="transmembrane region" description="Helical" evidence="10">
    <location>
        <begin position="187"/>
        <end position="212"/>
    </location>
</feature>
<sequence>MTGWMPLAGLILGLIFGSFIANLVIRWPQGKSVVGGRSACDACGKPLGACELVPVISHILQRGRCRGCGAAIDRRHLAIEIAAGLIGASALFVAPDLNGLAGAVFGWCLLALAVLDVEHFWLPDRLTLPLMAIGLVVAPFTRPEMTEMRIIGALAGFVGLAFIGWAYRQWRGRQGLGGGDPKMLGAIGAWLGWPMLPFVLLLASLVGLGAVLIRREAMHATTRVPLGALMAVAAWPLWLVGQGAFPLF</sequence>
<keyword evidence="5 9" id="KW-0812">Transmembrane</keyword>
<dbReference type="GO" id="GO:0004190">
    <property type="term" value="F:aspartic-type endopeptidase activity"/>
    <property type="evidence" value="ECO:0007669"/>
    <property type="project" value="UniProtKB-EC"/>
</dbReference>
<keyword evidence="9 13" id="KW-0808">Transferase</keyword>
<evidence type="ECO:0000256" key="4">
    <source>
        <dbReference type="ARBA" id="ARBA00022519"/>
    </source>
</evidence>
<dbReference type="InterPro" id="IPR010627">
    <property type="entry name" value="Prepilin_pept_A24_N"/>
</dbReference>
<proteinExistence type="inferred from homology"/>
<dbReference type="InterPro" id="IPR050882">
    <property type="entry name" value="Prepilin_peptidase/N-MTase"/>
</dbReference>
<comment type="caution">
    <text evidence="13">The sequence shown here is derived from an EMBL/GenBank/DDBJ whole genome shotgun (WGS) entry which is preliminary data.</text>
</comment>
<dbReference type="Gene3D" id="1.20.120.1220">
    <property type="match status" value="1"/>
</dbReference>
<dbReference type="GO" id="GO:0032259">
    <property type="term" value="P:methylation"/>
    <property type="evidence" value="ECO:0007669"/>
    <property type="project" value="UniProtKB-KW"/>
</dbReference>
<keyword evidence="9" id="KW-0511">Multifunctional enzyme</keyword>
<comment type="similarity">
    <text evidence="2 8">Belongs to the peptidase A24 family.</text>
</comment>
<evidence type="ECO:0000313" key="13">
    <source>
        <dbReference type="EMBL" id="MBB5685137.1"/>
    </source>
</evidence>
<dbReference type="PANTHER" id="PTHR30487:SF0">
    <property type="entry name" value="PREPILIN LEADER PEPTIDASE_N-METHYLTRANSFERASE-RELATED"/>
    <property type="match status" value="1"/>
</dbReference>
<evidence type="ECO:0000313" key="14">
    <source>
        <dbReference type="Proteomes" id="UP000549617"/>
    </source>
</evidence>
<dbReference type="Pfam" id="PF01478">
    <property type="entry name" value="Peptidase_A24"/>
    <property type="match status" value="1"/>
</dbReference>
<dbReference type="GO" id="GO:0006465">
    <property type="term" value="P:signal peptide processing"/>
    <property type="evidence" value="ECO:0007669"/>
    <property type="project" value="TreeGrafter"/>
</dbReference>
<evidence type="ECO:0000256" key="9">
    <source>
        <dbReference type="RuleBase" id="RU003794"/>
    </source>
</evidence>
<evidence type="ECO:0000256" key="1">
    <source>
        <dbReference type="ARBA" id="ARBA00004429"/>
    </source>
</evidence>
<dbReference type="InterPro" id="IPR000045">
    <property type="entry name" value="Prepilin_IV_endopep_pep"/>
</dbReference>
<dbReference type="Proteomes" id="UP000549617">
    <property type="component" value="Unassembled WGS sequence"/>
</dbReference>
<evidence type="ECO:0000256" key="5">
    <source>
        <dbReference type="ARBA" id="ARBA00022692"/>
    </source>
</evidence>
<comment type="function">
    <text evidence="9">Plays an essential role in type IV pili and type II pseudopili formation by proteolytically removing the leader sequence from substrate proteins and subsequently monomethylating the alpha-amino group of the newly exposed N-terminal phenylalanine.</text>
</comment>
<keyword evidence="14" id="KW-1185">Reference proteome</keyword>
<feature type="transmembrane region" description="Helical" evidence="10">
    <location>
        <begin position="77"/>
        <end position="94"/>
    </location>
</feature>
<keyword evidence="4" id="KW-0997">Cell inner membrane</keyword>
<dbReference type="Pfam" id="PF06750">
    <property type="entry name" value="A24_N_bact"/>
    <property type="match status" value="1"/>
</dbReference>
<feature type="domain" description="Prepilin type IV endopeptidase peptidase" evidence="11">
    <location>
        <begin position="104"/>
        <end position="209"/>
    </location>
</feature>
<comment type="subcellular location">
    <subcellularLocation>
        <location evidence="1">Cell inner membrane</location>
        <topology evidence="1">Multi-pass membrane protein</topology>
    </subcellularLocation>
    <subcellularLocation>
        <location evidence="9">Cell membrane</location>
        <topology evidence="9">Multi-pass membrane protein</topology>
    </subcellularLocation>
</comment>
<dbReference type="InterPro" id="IPR014032">
    <property type="entry name" value="Peptidase_A24A_bac"/>
</dbReference>
<evidence type="ECO:0000256" key="7">
    <source>
        <dbReference type="ARBA" id="ARBA00023136"/>
    </source>
</evidence>
<dbReference type="EMBL" id="JACIJC010000002">
    <property type="protein sequence ID" value="MBB5685137.1"/>
    <property type="molecule type" value="Genomic_DNA"/>
</dbReference>
<name>A0A7W9AGL1_9SPHN</name>
<dbReference type="PANTHER" id="PTHR30487">
    <property type="entry name" value="TYPE 4 PREPILIN-LIKE PROTEINS LEADER PEPTIDE-PROCESSING ENZYME"/>
    <property type="match status" value="1"/>
</dbReference>
<dbReference type="EC" id="2.1.1.-" evidence="9"/>
<evidence type="ECO:0000259" key="12">
    <source>
        <dbReference type="Pfam" id="PF06750"/>
    </source>
</evidence>
<feature type="domain" description="Prepilin peptidase A24 N-terminal" evidence="12">
    <location>
        <begin position="11"/>
        <end position="89"/>
    </location>
</feature>
<keyword evidence="9 13" id="KW-0489">Methyltransferase</keyword>
<keyword evidence="3" id="KW-1003">Cell membrane</keyword>
<keyword evidence="9 13" id="KW-0378">Hydrolase</keyword>
<gene>
    <name evidence="13" type="ORF">FHS49_001145</name>
</gene>